<name>A0AAW9N4I6_9BACI</name>
<sequence>MKRFATLLPNYWLAESPKAERDFKAKLIGTGVRDSCGKSVSKGDPTGAKTPRADRPRKASA</sequence>
<dbReference type="Proteomes" id="UP001307168">
    <property type="component" value="Unassembled WGS sequence"/>
</dbReference>
<evidence type="ECO:0000313" key="3">
    <source>
        <dbReference type="Proteomes" id="UP001307168"/>
    </source>
</evidence>
<dbReference type="RefSeq" id="WP_367406536.1">
    <property type="nucleotide sequence ID" value="NZ_JARNBH010000008.1"/>
</dbReference>
<feature type="region of interest" description="Disordered" evidence="1">
    <location>
        <begin position="34"/>
        <end position="61"/>
    </location>
</feature>
<organism evidence="2 3">
    <name type="scientific">Peribacillus castrilensis</name>
    <dbReference type="NCBI Taxonomy" id="2897690"/>
    <lineage>
        <taxon>Bacteria</taxon>
        <taxon>Bacillati</taxon>
        <taxon>Bacillota</taxon>
        <taxon>Bacilli</taxon>
        <taxon>Bacillales</taxon>
        <taxon>Bacillaceae</taxon>
        <taxon>Peribacillus</taxon>
    </lineage>
</organism>
<comment type="caution">
    <text evidence="2">The sequence shown here is derived from an EMBL/GenBank/DDBJ whole genome shotgun (WGS) entry which is preliminary data.</text>
</comment>
<keyword evidence="3" id="KW-1185">Reference proteome</keyword>
<protein>
    <submittedName>
        <fullName evidence="2">Uncharacterized protein</fullName>
    </submittedName>
</protein>
<evidence type="ECO:0000313" key="2">
    <source>
        <dbReference type="EMBL" id="MEC0272969.1"/>
    </source>
</evidence>
<accession>A0AAW9N4I6</accession>
<dbReference type="AlphaFoldDB" id="A0AAW9N4I6"/>
<reference evidence="2 3" key="1">
    <citation type="submission" date="2023-03" db="EMBL/GenBank/DDBJ databases">
        <title>Bacillus Genome Sequencing.</title>
        <authorList>
            <person name="Dunlap C."/>
        </authorList>
    </citation>
    <scope>NUCLEOTIDE SEQUENCE [LARGE SCALE GENOMIC DNA]</scope>
    <source>
        <strain evidence="2 3">B-41290</strain>
    </source>
</reference>
<proteinExistence type="predicted"/>
<dbReference type="EMBL" id="JARNBH010000008">
    <property type="protein sequence ID" value="MEC0272969.1"/>
    <property type="molecule type" value="Genomic_DNA"/>
</dbReference>
<evidence type="ECO:0000256" key="1">
    <source>
        <dbReference type="SAM" id="MobiDB-lite"/>
    </source>
</evidence>
<gene>
    <name evidence="2" type="ORF">P4706_07765</name>
</gene>
<feature type="compositionally biased region" description="Basic and acidic residues" evidence="1">
    <location>
        <begin position="51"/>
        <end position="61"/>
    </location>
</feature>